<dbReference type="AlphaFoldDB" id="A0A562M9Z8"/>
<reference evidence="1 2" key="1">
    <citation type="journal article" date="2015" name="Stand. Genomic Sci.">
        <title>Genomic Encyclopedia of Bacterial and Archaeal Type Strains, Phase III: the genomes of soil and plant-associated and newly described type strains.</title>
        <authorList>
            <person name="Whitman W.B."/>
            <person name="Woyke T."/>
            <person name="Klenk H.P."/>
            <person name="Zhou Y."/>
            <person name="Lilburn T.G."/>
            <person name="Beck B.J."/>
            <person name="De Vos P."/>
            <person name="Vandamme P."/>
            <person name="Eisen J.A."/>
            <person name="Garrity G."/>
            <person name="Hugenholtz P."/>
            <person name="Kyrpides N.C."/>
        </authorList>
    </citation>
    <scope>NUCLEOTIDE SEQUENCE [LARGE SCALE GENOMIC DNA]</scope>
    <source>
        <strain evidence="1 2">CGMCC 1.6855</strain>
    </source>
</reference>
<dbReference type="EMBL" id="VLKR01000027">
    <property type="protein sequence ID" value="TWI16638.1"/>
    <property type="molecule type" value="Genomic_DNA"/>
</dbReference>
<evidence type="ECO:0000313" key="2">
    <source>
        <dbReference type="Proteomes" id="UP000315908"/>
    </source>
</evidence>
<proteinExistence type="predicted"/>
<sequence length="70" mass="8065">MIAVFKTNILNKDNAEEVIKALLKNYQNFIITVDLEDCDKVLRVEGSQFEKTDVLNIVIGLGFHCEEMQY</sequence>
<name>A0A562M9Z8_9SPHI</name>
<evidence type="ECO:0000313" key="1">
    <source>
        <dbReference type="EMBL" id="TWI16638.1"/>
    </source>
</evidence>
<comment type="caution">
    <text evidence="1">The sequence shown here is derived from an EMBL/GenBank/DDBJ whole genome shotgun (WGS) entry which is preliminary data.</text>
</comment>
<protein>
    <recommendedName>
        <fullName evidence="3">HMA domain-containing protein</fullName>
    </recommendedName>
</protein>
<dbReference type="Proteomes" id="UP000315908">
    <property type="component" value="Unassembled WGS sequence"/>
</dbReference>
<dbReference type="OrthoDB" id="1036397at2"/>
<evidence type="ECO:0008006" key="3">
    <source>
        <dbReference type="Google" id="ProtNLM"/>
    </source>
</evidence>
<dbReference type="RefSeq" id="WP_145329681.1">
    <property type="nucleotide sequence ID" value="NZ_VLKR01000027.1"/>
</dbReference>
<gene>
    <name evidence="1" type="ORF">IQ31_04173</name>
</gene>
<organism evidence="1 2">
    <name type="scientific">Sphingobacterium siyangense</name>
    <dbReference type="NCBI Taxonomy" id="459529"/>
    <lineage>
        <taxon>Bacteria</taxon>
        <taxon>Pseudomonadati</taxon>
        <taxon>Bacteroidota</taxon>
        <taxon>Sphingobacteriia</taxon>
        <taxon>Sphingobacteriales</taxon>
        <taxon>Sphingobacteriaceae</taxon>
        <taxon>Sphingobacterium</taxon>
    </lineage>
</organism>
<accession>A0A562M9Z8</accession>